<feature type="compositionally biased region" description="Pro residues" evidence="1">
    <location>
        <begin position="164"/>
        <end position="174"/>
    </location>
</feature>
<feature type="compositionally biased region" description="Polar residues" evidence="1">
    <location>
        <begin position="37"/>
        <end position="57"/>
    </location>
</feature>
<gene>
    <name evidence="2" type="ORF">MNOR_LOCUS40302</name>
</gene>
<evidence type="ECO:0000313" key="3">
    <source>
        <dbReference type="Proteomes" id="UP001497623"/>
    </source>
</evidence>
<feature type="compositionally biased region" description="Low complexity" evidence="1">
    <location>
        <begin position="26"/>
        <end position="36"/>
    </location>
</feature>
<feature type="compositionally biased region" description="Low complexity" evidence="1">
    <location>
        <begin position="98"/>
        <end position="121"/>
    </location>
</feature>
<proteinExistence type="predicted"/>
<feature type="compositionally biased region" description="Polar residues" evidence="1">
    <location>
        <begin position="82"/>
        <end position="97"/>
    </location>
</feature>
<evidence type="ECO:0000256" key="1">
    <source>
        <dbReference type="SAM" id="MobiDB-lite"/>
    </source>
</evidence>
<accession>A0AAV2SSQ3</accession>
<dbReference type="Proteomes" id="UP001497623">
    <property type="component" value="Unassembled WGS sequence"/>
</dbReference>
<protein>
    <submittedName>
        <fullName evidence="2">Uncharacterized protein</fullName>
    </submittedName>
</protein>
<feature type="compositionally biased region" description="Low complexity" evidence="1">
    <location>
        <begin position="128"/>
        <end position="139"/>
    </location>
</feature>
<sequence>QVAQGKEEEEEEIKEKDDVYNLMSETPPVVTPAAPTNNFPQTPYDNMPNIENPTKPLQTAYDSFTNIVTAIPSTYNTAATQFSPTSKPQFQATTSIDSQYTSASTSTAQLSSASSLASKYTPVSQPISTTSNTASNSRAAPPPPVSQNISTSTTTPTYRATPLQLPPVPPRRGR</sequence>
<feature type="non-terminal residue" evidence="2">
    <location>
        <position position="1"/>
    </location>
</feature>
<dbReference type="EMBL" id="CAXKWB010120346">
    <property type="protein sequence ID" value="CAL4236644.1"/>
    <property type="molecule type" value="Genomic_DNA"/>
</dbReference>
<organism evidence="2 3">
    <name type="scientific">Meganyctiphanes norvegica</name>
    <name type="common">Northern krill</name>
    <name type="synonym">Thysanopoda norvegica</name>
    <dbReference type="NCBI Taxonomy" id="48144"/>
    <lineage>
        <taxon>Eukaryota</taxon>
        <taxon>Metazoa</taxon>
        <taxon>Ecdysozoa</taxon>
        <taxon>Arthropoda</taxon>
        <taxon>Crustacea</taxon>
        <taxon>Multicrustacea</taxon>
        <taxon>Malacostraca</taxon>
        <taxon>Eumalacostraca</taxon>
        <taxon>Eucarida</taxon>
        <taxon>Euphausiacea</taxon>
        <taxon>Euphausiidae</taxon>
        <taxon>Meganyctiphanes</taxon>
    </lineage>
</organism>
<evidence type="ECO:0000313" key="2">
    <source>
        <dbReference type="EMBL" id="CAL4236644.1"/>
    </source>
</evidence>
<dbReference type="AlphaFoldDB" id="A0AAV2SSQ3"/>
<name>A0AAV2SSQ3_MEGNR</name>
<feature type="region of interest" description="Disordered" evidence="1">
    <location>
        <begin position="25"/>
        <end position="57"/>
    </location>
</feature>
<reference evidence="2 3" key="1">
    <citation type="submission" date="2024-05" db="EMBL/GenBank/DDBJ databases">
        <authorList>
            <person name="Wallberg A."/>
        </authorList>
    </citation>
    <scope>NUCLEOTIDE SEQUENCE [LARGE SCALE GENOMIC DNA]</scope>
</reference>
<feature type="region of interest" description="Disordered" evidence="1">
    <location>
        <begin position="82"/>
        <end position="174"/>
    </location>
</feature>
<keyword evidence="3" id="KW-1185">Reference proteome</keyword>
<comment type="caution">
    <text evidence="2">The sequence shown here is derived from an EMBL/GenBank/DDBJ whole genome shotgun (WGS) entry which is preliminary data.</text>
</comment>
<feature type="region of interest" description="Disordered" evidence="1">
    <location>
        <begin position="1"/>
        <end position="20"/>
    </location>
</feature>